<accession>C8XHE8</accession>
<reference evidence="2 3" key="2">
    <citation type="journal article" date="2010" name="Stand. Genomic Sci.">
        <title>Complete genome sequence of Nakamurella multipartita type strain (Y-104).</title>
        <authorList>
            <person name="Tice H."/>
            <person name="Mayilraj S."/>
            <person name="Sims D."/>
            <person name="Lapidus A."/>
            <person name="Nolan M."/>
            <person name="Lucas S."/>
            <person name="Glavina Del Rio T."/>
            <person name="Copeland A."/>
            <person name="Cheng J.F."/>
            <person name="Meincke L."/>
            <person name="Bruce D."/>
            <person name="Goodwin L."/>
            <person name="Pitluck S."/>
            <person name="Ivanova N."/>
            <person name="Mavromatis K."/>
            <person name="Ovchinnikova G."/>
            <person name="Pati A."/>
            <person name="Chen A."/>
            <person name="Palaniappan K."/>
            <person name="Land M."/>
            <person name="Hauser L."/>
            <person name="Chang Y.J."/>
            <person name="Jeffries C.D."/>
            <person name="Detter J.C."/>
            <person name="Brettin T."/>
            <person name="Rohde M."/>
            <person name="Goker M."/>
            <person name="Bristow J."/>
            <person name="Eisen J.A."/>
            <person name="Markowitz V."/>
            <person name="Hugenholtz P."/>
            <person name="Kyrpides N.C."/>
            <person name="Klenk H.P."/>
            <person name="Chen F."/>
        </authorList>
    </citation>
    <scope>NUCLEOTIDE SEQUENCE [LARGE SCALE GENOMIC DNA]</scope>
    <source>
        <strain evidence="3">ATCC 700099 / DSM 44233 / CIP 104796 / JCM 9543 / NBRC 105858 / Y-104</strain>
    </source>
</reference>
<dbReference type="AlphaFoldDB" id="C8XHE8"/>
<dbReference type="Pfam" id="PF13672">
    <property type="entry name" value="PP2C_2"/>
    <property type="match status" value="1"/>
</dbReference>
<protein>
    <recommendedName>
        <fullName evidence="1">PPM-type phosphatase domain-containing protein</fullName>
    </recommendedName>
</protein>
<name>C8XHE8_NAKMY</name>
<gene>
    <name evidence="2" type="ordered locus">Namu_1967</name>
</gene>
<dbReference type="Gene3D" id="3.60.40.10">
    <property type="entry name" value="PPM-type phosphatase domain"/>
    <property type="match status" value="1"/>
</dbReference>
<evidence type="ECO:0000313" key="3">
    <source>
        <dbReference type="Proteomes" id="UP000002218"/>
    </source>
</evidence>
<sequence>MLEFRVATDPGSPDKPNEDAFAILPRLAVVADGATSPPHLGDGCIHGPAWYARTLVGFVASAHLSRPVAEPADLLVEAIERTTQAHSGTCDVGHPGSPSATVAMLTVSTEGIARWLVLGDCTFVADAGPDLLVVSDDRLANTSHSERAAVKEPGVASDPVEYGRRDALVLAQRSNRNRSGGFWAASSCPRGRIRIIRRVDDDQRKFQHADRIVDRWGQPNRRSLWHPYLAVSTRDDRLNRTRGIAQATQACRGF</sequence>
<dbReference type="eggNOG" id="COG0631">
    <property type="taxonomic scope" value="Bacteria"/>
</dbReference>
<dbReference type="SUPFAM" id="SSF81606">
    <property type="entry name" value="PP2C-like"/>
    <property type="match status" value="1"/>
</dbReference>
<evidence type="ECO:0000259" key="1">
    <source>
        <dbReference type="Pfam" id="PF13672"/>
    </source>
</evidence>
<dbReference type="RefSeq" id="WP_015747254.1">
    <property type="nucleotide sequence ID" value="NC_013235.1"/>
</dbReference>
<organism evidence="2 3">
    <name type="scientific">Nakamurella multipartita (strain ATCC 700099 / DSM 44233 / CIP 104796 / JCM 9543 / NBRC 105858 / Y-104)</name>
    <name type="common">Microsphaera multipartita</name>
    <dbReference type="NCBI Taxonomy" id="479431"/>
    <lineage>
        <taxon>Bacteria</taxon>
        <taxon>Bacillati</taxon>
        <taxon>Actinomycetota</taxon>
        <taxon>Actinomycetes</taxon>
        <taxon>Nakamurellales</taxon>
        <taxon>Nakamurellaceae</taxon>
        <taxon>Nakamurella</taxon>
    </lineage>
</organism>
<dbReference type="HOGENOM" id="CLU_067299_0_0_11"/>
<dbReference type="InterPro" id="IPR001932">
    <property type="entry name" value="PPM-type_phosphatase-like_dom"/>
</dbReference>
<dbReference type="EMBL" id="CP001737">
    <property type="protein sequence ID" value="ACV78354.1"/>
    <property type="molecule type" value="Genomic_DNA"/>
</dbReference>
<dbReference type="InterPro" id="IPR036457">
    <property type="entry name" value="PPM-type-like_dom_sf"/>
</dbReference>
<evidence type="ECO:0000313" key="2">
    <source>
        <dbReference type="EMBL" id="ACV78354.1"/>
    </source>
</evidence>
<dbReference type="Proteomes" id="UP000002218">
    <property type="component" value="Chromosome"/>
</dbReference>
<feature type="domain" description="PPM-type phosphatase" evidence="1">
    <location>
        <begin position="15"/>
        <end position="138"/>
    </location>
</feature>
<proteinExistence type="predicted"/>
<reference evidence="3" key="1">
    <citation type="submission" date="2009-09" db="EMBL/GenBank/DDBJ databases">
        <title>The complete genome of Nakamurella multipartita DSM 44233.</title>
        <authorList>
            <consortium name="US DOE Joint Genome Institute (JGI-PGF)"/>
            <person name="Lucas S."/>
            <person name="Copeland A."/>
            <person name="Lapidus A."/>
            <person name="Glavina del Rio T."/>
            <person name="Dalin E."/>
            <person name="Tice H."/>
            <person name="Bruce D."/>
            <person name="Goodwin L."/>
            <person name="Pitluck S."/>
            <person name="Kyrpides N."/>
            <person name="Mavromatis K."/>
            <person name="Ivanova N."/>
            <person name="Ovchinnikova G."/>
            <person name="Sims D."/>
            <person name="Meincke L."/>
            <person name="Brettin T."/>
            <person name="Detter J.C."/>
            <person name="Han C."/>
            <person name="Larimer F."/>
            <person name="Land M."/>
            <person name="Hauser L."/>
            <person name="Markowitz V."/>
            <person name="Cheng J.-F."/>
            <person name="Hugenholtz P."/>
            <person name="Woyke T."/>
            <person name="Wu D."/>
            <person name="Klenk H.-P."/>
            <person name="Eisen J.A."/>
        </authorList>
    </citation>
    <scope>NUCLEOTIDE SEQUENCE [LARGE SCALE GENOMIC DNA]</scope>
    <source>
        <strain evidence="3">ATCC 700099 / DSM 44233 / CIP 104796 / JCM 9543 / NBRC 105858 / Y-104</strain>
    </source>
</reference>
<dbReference type="InParanoid" id="C8XHE8"/>
<dbReference type="OrthoDB" id="3190646at2"/>
<dbReference type="STRING" id="479431.Namu_1967"/>
<keyword evidence="3" id="KW-1185">Reference proteome</keyword>
<dbReference type="KEGG" id="nml:Namu_1967"/>